<dbReference type="EMBL" id="KI664629">
    <property type="protein sequence ID" value="ETN72392.1"/>
    <property type="molecule type" value="Genomic_DNA"/>
</dbReference>
<accession>W2SUL9</accession>
<proteinExistence type="predicted"/>
<name>W2SUL9_NECAM</name>
<evidence type="ECO:0000256" key="1">
    <source>
        <dbReference type="SAM" id="Phobius"/>
    </source>
</evidence>
<keyword evidence="1" id="KW-1133">Transmembrane helix</keyword>
<gene>
    <name evidence="2" type="ORF">NECAME_13883</name>
</gene>
<organism evidence="2 3">
    <name type="scientific">Necator americanus</name>
    <name type="common">Human hookworm</name>
    <dbReference type="NCBI Taxonomy" id="51031"/>
    <lineage>
        <taxon>Eukaryota</taxon>
        <taxon>Metazoa</taxon>
        <taxon>Ecdysozoa</taxon>
        <taxon>Nematoda</taxon>
        <taxon>Chromadorea</taxon>
        <taxon>Rhabditida</taxon>
        <taxon>Rhabditina</taxon>
        <taxon>Rhabditomorpha</taxon>
        <taxon>Strongyloidea</taxon>
        <taxon>Ancylostomatidae</taxon>
        <taxon>Bunostominae</taxon>
        <taxon>Necator</taxon>
    </lineage>
</organism>
<evidence type="ECO:0000313" key="3">
    <source>
        <dbReference type="Proteomes" id="UP000053676"/>
    </source>
</evidence>
<dbReference type="AlphaFoldDB" id="W2SUL9"/>
<dbReference type="KEGG" id="nai:NECAME_13883"/>
<reference evidence="3" key="1">
    <citation type="journal article" date="2014" name="Nat. Genet.">
        <title>Genome of the human hookworm Necator americanus.</title>
        <authorList>
            <person name="Tang Y.T."/>
            <person name="Gao X."/>
            <person name="Rosa B.A."/>
            <person name="Abubucker S."/>
            <person name="Hallsworth-Pepin K."/>
            <person name="Martin J."/>
            <person name="Tyagi R."/>
            <person name="Heizer E."/>
            <person name="Zhang X."/>
            <person name="Bhonagiri-Palsikar V."/>
            <person name="Minx P."/>
            <person name="Warren W.C."/>
            <person name="Wang Q."/>
            <person name="Zhan B."/>
            <person name="Hotez P.J."/>
            <person name="Sternberg P.W."/>
            <person name="Dougall A."/>
            <person name="Gaze S.T."/>
            <person name="Mulvenna J."/>
            <person name="Sotillo J."/>
            <person name="Ranganathan S."/>
            <person name="Rabelo E.M."/>
            <person name="Wilson R.K."/>
            <person name="Felgner P.L."/>
            <person name="Bethony J."/>
            <person name="Hawdon J.M."/>
            <person name="Gasser R.B."/>
            <person name="Loukas A."/>
            <person name="Mitreva M."/>
        </authorList>
    </citation>
    <scope>NUCLEOTIDE SEQUENCE [LARGE SCALE GENOMIC DNA]</scope>
</reference>
<protein>
    <submittedName>
        <fullName evidence="2">Uncharacterized protein</fullName>
    </submittedName>
</protein>
<keyword evidence="3" id="KW-1185">Reference proteome</keyword>
<keyword evidence="1" id="KW-0472">Membrane</keyword>
<evidence type="ECO:0000313" key="2">
    <source>
        <dbReference type="EMBL" id="ETN72392.1"/>
    </source>
</evidence>
<keyword evidence="1" id="KW-0812">Transmembrane</keyword>
<dbReference type="Proteomes" id="UP000053676">
    <property type="component" value="Unassembled WGS sequence"/>
</dbReference>
<feature type="transmembrane region" description="Helical" evidence="1">
    <location>
        <begin position="55"/>
        <end position="77"/>
    </location>
</feature>
<sequence length="89" mass="10099">MGDNNPGNNNWRTDCLGKDRLKVQFLHRNIQNEAFFSSLDISLIQIATVSFLRSFIVFATMVHTSTVSLITWTAALLRQKKGSAKRIED</sequence>